<dbReference type="GO" id="GO:0008296">
    <property type="term" value="F:3'-5'-DNA exonuclease activity"/>
    <property type="evidence" value="ECO:0007669"/>
    <property type="project" value="TreeGrafter"/>
</dbReference>
<dbReference type="GO" id="GO:0006287">
    <property type="term" value="P:base-excision repair, gap-filling"/>
    <property type="evidence" value="ECO:0007669"/>
    <property type="project" value="TreeGrafter"/>
</dbReference>
<proteinExistence type="predicted"/>
<evidence type="ECO:0000259" key="3">
    <source>
        <dbReference type="Pfam" id="PF03104"/>
    </source>
</evidence>
<dbReference type="Proteomes" id="UP000620124">
    <property type="component" value="Unassembled WGS sequence"/>
</dbReference>
<dbReference type="EMBL" id="JACAZI010000003">
    <property type="protein sequence ID" value="KAF7364884.1"/>
    <property type="molecule type" value="Genomic_DNA"/>
</dbReference>
<evidence type="ECO:0000313" key="5">
    <source>
        <dbReference type="Proteomes" id="UP000620124"/>
    </source>
</evidence>
<comment type="caution">
    <text evidence="4">The sequence shown here is derived from an EMBL/GenBank/DDBJ whole genome shotgun (WGS) entry which is preliminary data.</text>
</comment>
<keyword evidence="5" id="KW-1185">Reference proteome</keyword>
<evidence type="ECO:0000256" key="2">
    <source>
        <dbReference type="SAM" id="MobiDB-lite"/>
    </source>
</evidence>
<organism evidence="4 5">
    <name type="scientific">Mycena venus</name>
    <dbReference type="NCBI Taxonomy" id="2733690"/>
    <lineage>
        <taxon>Eukaryota</taxon>
        <taxon>Fungi</taxon>
        <taxon>Dikarya</taxon>
        <taxon>Basidiomycota</taxon>
        <taxon>Agaricomycotina</taxon>
        <taxon>Agaricomycetes</taxon>
        <taxon>Agaricomycetidae</taxon>
        <taxon>Agaricales</taxon>
        <taxon>Marasmiineae</taxon>
        <taxon>Mycenaceae</taxon>
        <taxon>Mycena</taxon>
    </lineage>
</organism>
<accession>A0A8H7D7A0</accession>
<evidence type="ECO:0000313" key="4">
    <source>
        <dbReference type="EMBL" id="KAF7364884.1"/>
    </source>
</evidence>
<dbReference type="InterPro" id="IPR050240">
    <property type="entry name" value="DNA_pol_type-B"/>
</dbReference>
<dbReference type="PANTHER" id="PTHR10322">
    <property type="entry name" value="DNA POLYMERASE CATALYTIC SUBUNIT"/>
    <property type="match status" value="1"/>
</dbReference>
<feature type="region of interest" description="Disordered" evidence="2">
    <location>
        <begin position="1"/>
        <end position="32"/>
    </location>
</feature>
<dbReference type="InterPro" id="IPR012337">
    <property type="entry name" value="RNaseH-like_sf"/>
</dbReference>
<dbReference type="GO" id="GO:0006297">
    <property type="term" value="P:nucleotide-excision repair, DNA gap filling"/>
    <property type="evidence" value="ECO:0007669"/>
    <property type="project" value="TreeGrafter"/>
</dbReference>
<name>A0A8H7D7A0_9AGAR</name>
<reference evidence="4" key="1">
    <citation type="submission" date="2020-05" db="EMBL/GenBank/DDBJ databases">
        <title>Mycena genomes resolve the evolution of fungal bioluminescence.</title>
        <authorList>
            <person name="Tsai I.J."/>
        </authorList>
    </citation>
    <scope>NUCLEOTIDE SEQUENCE</scope>
    <source>
        <strain evidence="4">CCC161011</strain>
    </source>
</reference>
<dbReference type="Gene3D" id="3.30.420.10">
    <property type="entry name" value="Ribonuclease H-like superfamily/Ribonuclease H"/>
    <property type="match status" value="1"/>
</dbReference>
<dbReference type="SUPFAM" id="SSF53098">
    <property type="entry name" value="Ribonuclease H-like"/>
    <property type="match status" value="1"/>
</dbReference>
<dbReference type="PANTHER" id="PTHR10322:SF23">
    <property type="entry name" value="DNA POLYMERASE DELTA CATALYTIC SUBUNIT"/>
    <property type="match status" value="1"/>
</dbReference>
<dbReference type="GO" id="GO:0045004">
    <property type="term" value="P:DNA replication proofreading"/>
    <property type="evidence" value="ECO:0007669"/>
    <property type="project" value="TreeGrafter"/>
</dbReference>
<dbReference type="GO" id="GO:0043625">
    <property type="term" value="C:delta DNA polymerase complex"/>
    <property type="evidence" value="ECO:0007669"/>
    <property type="project" value="TreeGrafter"/>
</dbReference>
<sequence>MPEPLKPMIVPLCRKRTESPPPEHGDSSPPAVKKIRRVAPSQSFADVLQEMPANVLVNKPASSFDASNMLKEALVFQYVDIQRNQLQNRPVVLIFGVTEKGTRVLVHVVTSDLLLSRTQGPVDGFLEHYKTKAMTWMEIPPSKFKPVTESERLSHNQVEFVVQHDDIIFHPPEGPWAKSAPLRILSFDIEAMIAPDNGMPRYDHEPIIQIGNMLAMNGAPYPYNRSIFTLNTCSPIDGAEVKSFDSESAMLLAWRDFVVETDPDLIIGYNIGKFDFPQLILRAEIFGLDQFPYLGRLKGARATAKKLPANKRYSKDAPILAGRLQLDVMQHMQEGTVERTTKERTPTGKPKCDLNTVSFEFLGKRKEEIHYMKINPLQLGSTEDRKQLAVYCLNDANLPLKLLECQKLRCLEESTDAARANPQYMYKPFGQFLRNGRNPPPPQRQVYY</sequence>
<feature type="domain" description="DNA-directed DNA polymerase family B exonuclease" evidence="3">
    <location>
        <begin position="132"/>
        <end position="334"/>
    </location>
</feature>
<gene>
    <name evidence="4" type="ORF">MVEN_00358900</name>
</gene>
<dbReference type="Gene3D" id="2.40.50.730">
    <property type="match status" value="1"/>
</dbReference>
<dbReference type="InterPro" id="IPR036397">
    <property type="entry name" value="RNaseH_sf"/>
</dbReference>
<dbReference type="InterPro" id="IPR006133">
    <property type="entry name" value="DNA-dir_DNA_pol_B_exonuc"/>
</dbReference>
<dbReference type="OrthoDB" id="2414538at2759"/>
<feature type="compositionally biased region" description="Basic and acidic residues" evidence="2">
    <location>
        <begin position="15"/>
        <end position="26"/>
    </location>
</feature>
<evidence type="ECO:0000256" key="1">
    <source>
        <dbReference type="ARBA" id="ARBA00024411"/>
    </source>
</evidence>
<dbReference type="AlphaFoldDB" id="A0A8H7D7A0"/>
<dbReference type="Pfam" id="PF03104">
    <property type="entry name" value="DNA_pol_B_exo1"/>
    <property type="match status" value="1"/>
</dbReference>
<protein>
    <recommendedName>
        <fullName evidence="1">DNA polymerase delta catalytic subunit</fullName>
    </recommendedName>
</protein>
<dbReference type="GO" id="GO:0003676">
    <property type="term" value="F:nucleic acid binding"/>
    <property type="evidence" value="ECO:0007669"/>
    <property type="project" value="InterPro"/>
</dbReference>
<dbReference type="GO" id="GO:0003887">
    <property type="term" value="F:DNA-directed DNA polymerase activity"/>
    <property type="evidence" value="ECO:0007669"/>
    <property type="project" value="TreeGrafter"/>
</dbReference>